<dbReference type="EMBL" id="BRYA01000661">
    <property type="protein sequence ID" value="GMI28338.1"/>
    <property type="molecule type" value="Genomic_DNA"/>
</dbReference>
<protein>
    <submittedName>
        <fullName evidence="2">Uncharacterized protein</fullName>
    </submittedName>
</protein>
<evidence type="ECO:0000256" key="1">
    <source>
        <dbReference type="SAM" id="MobiDB-lite"/>
    </source>
</evidence>
<name>A0A9W7G1U2_9STRA</name>
<feature type="region of interest" description="Disordered" evidence="1">
    <location>
        <begin position="186"/>
        <end position="205"/>
    </location>
</feature>
<organism evidence="2 3">
    <name type="scientific">Triparma columacea</name>
    <dbReference type="NCBI Taxonomy" id="722753"/>
    <lineage>
        <taxon>Eukaryota</taxon>
        <taxon>Sar</taxon>
        <taxon>Stramenopiles</taxon>
        <taxon>Ochrophyta</taxon>
        <taxon>Bolidophyceae</taxon>
        <taxon>Parmales</taxon>
        <taxon>Triparmaceae</taxon>
        <taxon>Triparma</taxon>
    </lineage>
</organism>
<dbReference type="Proteomes" id="UP001165065">
    <property type="component" value="Unassembled WGS sequence"/>
</dbReference>
<accession>A0A9W7G1U2</accession>
<reference evidence="3" key="1">
    <citation type="journal article" date="2023" name="Commun. Biol.">
        <title>Genome analysis of Parmales, the sister group of diatoms, reveals the evolutionary specialization of diatoms from phago-mixotrophs to photoautotrophs.</title>
        <authorList>
            <person name="Ban H."/>
            <person name="Sato S."/>
            <person name="Yoshikawa S."/>
            <person name="Yamada K."/>
            <person name="Nakamura Y."/>
            <person name="Ichinomiya M."/>
            <person name="Sato N."/>
            <person name="Blanc-Mathieu R."/>
            <person name="Endo H."/>
            <person name="Kuwata A."/>
            <person name="Ogata H."/>
        </authorList>
    </citation>
    <scope>NUCLEOTIDE SEQUENCE [LARGE SCALE GENOMIC DNA]</scope>
</reference>
<feature type="region of interest" description="Disordered" evidence="1">
    <location>
        <begin position="699"/>
        <end position="726"/>
    </location>
</feature>
<feature type="compositionally biased region" description="Low complexity" evidence="1">
    <location>
        <begin position="702"/>
        <end position="715"/>
    </location>
</feature>
<feature type="region of interest" description="Disordered" evidence="1">
    <location>
        <begin position="506"/>
        <end position="527"/>
    </location>
</feature>
<evidence type="ECO:0000313" key="3">
    <source>
        <dbReference type="Proteomes" id="UP001165065"/>
    </source>
</evidence>
<sequence length="766" mass="85031">MSSGDRTFNMLMLSVLAKSKWDEYGVQVVPVKASRVDQEPFKVMLFKTEGGDGEGEGGGEGVEELGSGGGGEGENISDLYDPTSGPAVAVQREGGRAVMVAPNVGPRDKGEKEGLESWGRMTRSYGYRYTLINMINTAGRIVEGEVENMRREGREGMKETVRVCTGEGYPKIWVEKGSRELCKVEWKDDESSSSPSPPSRSGHQEIDYASRDFNTFFIPYELRTLSRNPALPNATKSDDYPTQNLPLLRGSHRKPFEGILMGIRLNETQSIQYRRAVLHYSLRSAFIGCLSATVTSSFELALSGKSSTRRVALLGFSNALNRVDKRFLHILALVLPAIAETLSLYVHTLRTANRIKVKTLGEDVGRQYDRDVTRLFVMEQLRHALLGLPRPFRPALSEVPAKGRGTIAMRIIESIVAPLWAVKQVWTALNRYNNGLKMILTIVASKTLPTVVARSYLPFAAVPGWALWNYLKARKVMTECMCFALGPTMAVDVLNEIFKKALSQTPSPSRLSSILSGSSRATHPSQLPDSLKQSIVRACAISILTYSANTPYPVIKGDSKRPAHLHRHAALEALLEHANTELDHPCKGVKDLDSVDVFIKVTLPGLRKSHQLTVLKVLALGLVINGSITLQDKIIFGRALRAVGGSVFNQVNLSMVEREFQRGRLSADSIERVFEEFGSERWGGLEDEEEFKALQLLRGEGTTPTRPSTPTTTKPSAAGVKEPNFIPPKGKLGRRRALVRTRYRFLRKRWKRKRTELLRNLVGLKD</sequence>
<feature type="compositionally biased region" description="Low complexity" evidence="1">
    <location>
        <begin position="506"/>
        <end position="520"/>
    </location>
</feature>
<feature type="region of interest" description="Disordered" evidence="1">
    <location>
        <begin position="48"/>
        <end position="94"/>
    </location>
</feature>
<evidence type="ECO:0000313" key="2">
    <source>
        <dbReference type="EMBL" id="GMI28338.1"/>
    </source>
</evidence>
<feature type="compositionally biased region" description="Gly residues" evidence="1">
    <location>
        <begin position="64"/>
        <end position="73"/>
    </location>
</feature>
<proteinExistence type="predicted"/>
<dbReference type="AlphaFoldDB" id="A0A9W7G1U2"/>
<gene>
    <name evidence="2" type="ORF">TrCOL_g13071</name>
</gene>
<keyword evidence="3" id="KW-1185">Reference proteome</keyword>
<comment type="caution">
    <text evidence="2">The sequence shown here is derived from an EMBL/GenBank/DDBJ whole genome shotgun (WGS) entry which is preliminary data.</text>
</comment>
<dbReference type="OrthoDB" id="200141at2759"/>
<feature type="compositionally biased region" description="Acidic residues" evidence="1">
    <location>
        <begin position="51"/>
        <end position="63"/>
    </location>
</feature>